<proteinExistence type="predicted"/>
<protein>
    <submittedName>
        <fullName evidence="1">Uncharacterized protein</fullName>
    </submittedName>
</protein>
<organism evidence="1">
    <name type="scientific">marine sediment metagenome</name>
    <dbReference type="NCBI Taxonomy" id="412755"/>
    <lineage>
        <taxon>unclassified sequences</taxon>
        <taxon>metagenomes</taxon>
        <taxon>ecological metagenomes</taxon>
    </lineage>
</organism>
<dbReference type="EMBL" id="LAZR01011405">
    <property type="protein sequence ID" value="KKM61867.1"/>
    <property type="molecule type" value="Genomic_DNA"/>
</dbReference>
<sequence>MNIFKKSKKGIKVCRIEGKKLISAFFSGRDVKYKIGGWTKKPKKCGPLAIFDSFDAAVCFFEDYTLANRKFYLCKYKESEEKHLYLRIGDGFLRKFDLPKGTILANKVKLIEEIT</sequence>
<evidence type="ECO:0000313" key="1">
    <source>
        <dbReference type="EMBL" id="KKM61867.1"/>
    </source>
</evidence>
<name>A0A0F9LXU3_9ZZZZ</name>
<reference evidence="1" key="1">
    <citation type="journal article" date="2015" name="Nature">
        <title>Complex archaea that bridge the gap between prokaryotes and eukaryotes.</title>
        <authorList>
            <person name="Spang A."/>
            <person name="Saw J.H."/>
            <person name="Jorgensen S.L."/>
            <person name="Zaremba-Niedzwiedzka K."/>
            <person name="Martijn J."/>
            <person name="Lind A.E."/>
            <person name="van Eijk R."/>
            <person name="Schleper C."/>
            <person name="Guy L."/>
            <person name="Ettema T.J."/>
        </authorList>
    </citation>
    <scope>NUCLEOTIDE SEQUENCE</scope>
</reference>
<dbReference type="AlphaFoldDB" id="A0A0F9LXU3"/>
<accession>A0A0F9LXU3</accession>
<gene>
    <name evidence="1" type="ORF">LCGC14_1527360</name>
</gene>
<comment type="caution">
    <text evidence="1">The sequence shown here is derived from an EMBL/GenBank/DDBJ whole genome shotgun (WGS) entry which is preliminary data.</text>
</comment>